<dbReference type="Proteomes" id="UP000262969">
    <property type="component" value="Unassembled WGS sequence"/>
</dbReference>
<comment type="caution">
    <text evidence="1">The sequence shown here is derived from an EMBL/GenBank/DDBJ whole genome shotgun (WGS) entry which is preliminary data.</text>
</comment>
<dbReference type="AlphaFoldDB" id="A0A3D2X519"/>
<protein>
    <submittedName>
        <fullName evidence="1">Uncharacterized protein</fullName>
    </submittedName>
</protein>
<name>A0A3D2X519_9FIRM</name>
<sequence>MIAFVGNETSDIMLYLAITLKQQKRRVLILDEMRRETIPCFLEDGYATDQYKYEDVKKSIEQHREIDYLFGYKLSSFDSSCFEKLKEEYDDIFLRVEREYDETWVSHCKSMLFLSDLQKDSVEYLKIISEIRQPDIILLRNIINCKIKPKYVLRQLRKKEKQTKIMLVPYRNKDRRYQIENQYNHMVRFNKLSSKLRRGILEILYFLVPELEKKEIKKAFEVAGKGI</sequence>
<reference evidence="1 2" key="1">
    <citation type="journal article" date="2018" name="Nat. Biotechnol.">
        <title>A standardized bacterial taxonomy based on genome phylogeny substantially revises the tree of life.</title>
        <authorList>
            <person name="Parks D.H."/>
            <person name="Chuvochina M."/>
            <person name="Waite D.W."/>
            <person name="Rinke C."/>
            <person name="Skarshewski A."/>
            <person name="Chaumeil P.A."/>
            <person name="Hugenholtz P."/>
        </authorList>
    </citation>
    <scope>NUCLEOTIDE SEQUENCE [LARGE SCALE GENOMIC DNA]</scope>
    <source>
        <strain evidence="1">UBA11728</strain>
    </source>
</reference>
<evidence type="ECO:0000313" key="2">
    <source>
        <dbReference type="Proteomes" id="UP000262969"/>
    </source>
</evidence>
<proteinExistence type="predicted"/>
<accession>A0A3D2X519</accession>
<evidence type="ECO:0000313" key="1">
    <source>
        <dbReference type="EMBL" id="HCL01655.1"/>
    </source>
</evidence>
<gene>
    <name evidence="1" type="ORF">DHW61_04440</name>
</gene>
<dbReference type="EMBL" id="DPVV01000155">
    <property type="protein sequence ID" value="HCL01655.1"/>
    <property type="molecule type" value="Genomic_DNA"/>
</dbReference>
<organism evidence="1 2">
    <name type="scientific">Lachnoclostridium phytofermentans</name>
    <dbReference type="NCBI Taxonomy" id="66219"/>
    <lineage>
        <taxon>Bacteria</taxon>
        <taxon>Bacillati</taxon>
        <taxon>Bacillota</taxon>
        <taxon>Clostridia</taxon>
        <taxon>Lachnospirales</taxon>
        <taxon>Lachnospiraceae</taxon>
    </lineage>
</organism>